<evidence type="ECO:0000256" key="1">
    <source>
        <dbReference type="SAM" id="MobiDB-lite"/>
    </source>
</evidence>
<organism evidence="2 3">
    <name type="scientific">Fusarium austroafricanum</name>
    <dbReference type="NCBI Taxonomy" id="2364996"/>
    <lineage>
        <taxon>Eukaryota</taxon>
        <taxon>Fungi</taxon>
        <taxon>Dikarya</taxon>
        <taxon>Ascomycota</taxon>
        <taxon>Pezizomycotina</taxon>
        <taxon>Sordariomycetes</taxon>
        <taxon>Hypocreomycetidae</taxon>
        <taxon>Hypocreales</taxon>
        <taxon>Nectriaceae</taxon>
        <taxon>Fusarium</taxon>
        <taxon>Fusarium concolor species complex</taxon>
    </lineage>
</organism>
<evidence type="ECO:0000313" key="3">
    <source>
        <dbReference type="Proteomes" id="UP000605986"/>
    </source>
</evidence>
<feature type="compositionally biased region" description="Low complexity" evidence="1">
    <location>
        <begin position="1"/>
        <end position="10"/>
    </location>
</feature>
<dbReference type="EMBL" id="JAADJG010000058">
    <property type="protein sequence ID" value="KAF4456459.1"/>
    <property type="molecule type" value="Genomic_DNA"/>
</dbReference>
<accession>A0A8H4KVK1</accession>
<evidence type="ECO:0000313" key="2">
    <source>
        <dbReference type="EMBL" id="KAF4456459.1"/>
    </source>
</evidence>
<feature type="region of interest" description="Disordered" evidence="1">
    <location>
        <begin position="1"/>
        <end position="42"/>
    </location>
</feature>
<gene>
    <name evidence="2" type="ORF">F53441_1409</name>
</gene>
<sequence>MSSLPSRSSSAPYYGSRADPSRRPSGTGYPPSKFPYLQHMPGDQSIRSASLTSIVDMYHRRTPDDVMQPLRSPGSFYYDYTEEFDKEIPGELEYALQGASSKGRTTGIPTQDGIEPADVALPAGCKGPFSDDTYNGGLTSLPEPCCSSKILGTETAKCELATKPRAEQLKENHRMKSDLAQRRSSALSIGTSEEEWVWGGSENEKETADCETVRGVPHRLPETKTTCLERPRLQMEDDIAANPNACRAHHRRTPANTNIMVQNEDNMAESKHGGQKANVDAAIHSPNPISPAHQLRVTNSIPQLMKALPPLPDEDRHDSELPYGTSSRDVTVPAHLMYASSPTNTASPREFKAGVSIASSKPMSCGNDSAQSYHYQTQANPSRFKVRLKLSQSRLHSQWSVESSGIPERSSSNSIKPRLRLKVSRNRISNKLMGPDGTMIGNSPIRQCNSLLELKNFPQRDVSTDRSSFGEALEQQFAQLGADKRLSNIDEATTRGPSRQLSDQFDIPYPPSNKGIVTAELVTQPRFDSDLESCHRRRDFGRIIYPKPARKMSSLLQLGGIPTARQRKRKFTSNRSDRTPLQSEITQDNSFDGSLMAPSQVDVMLPRRLRNKTRRVRHWAAGSSDSEC</sequence>
<dbReference type="AlphaFoldDB" id="A0A8H4KVK1"/>
<proteinExistence type="predicted"/>
<comment type="caution">
    <text evidence="2">The sequence shown here is derived from an EMBL/GenBank/DDBJ whole genome shotgun (WGS) entry which is preliminary data.</text>
</comment>
<reference evidence="2" key="1">
    <citation type="submission" date="2020-01" db="EMBL/GenBank/DDBJ databases">
        <title>Identification and distribution of gene clusters putatively required for synthesis of sphingolipid metabolism inhibitors in phylogenetically diverse species of the filamentous fungus Fusarium.</title>
        <authorList>
            <person name="Kim H.-S."/>
            <person name="Busman M."/>
            <person name="Brown D.W."/>
            <person name="Divon H."/>
            <person name="Uhlig S."/>
            <person name="Proctor R.H."/>
        </authorList>
    </citation>
    <scope>NUCLEOTIDE SEQUENCE</scope>
    <source>
        <strain evidence="2">NRRL 53441</strain>
    </source>
</reference>
<protein>
    <submittedName>
        <fullName evidence="2">Uncharacterized protein</fullName>
    </submittedName>
</protein>
<dbReference type="OrthoDB" id="4156126at2759"/>
<dbReference type="Proteomes" id="UP000605986">
    <property type="component" value="Unassembled WGS sequence"/>
</dbReference>
<keyword evidence="3" id="KW-1185">Reference proteome</keyword>
<name>A0A8H4KVK1_9HYPO</name>